<sequence length="69" mass="7700">MRNLCASVPPSPLPNSEVAAATLFGLQSALQPLLNRSSSRFHTDSCRWLQLPSRAFNRRLKRPGAENYC</sequence>
<gene>
    <name evidence="1" type="ORF">L596_002670</name>
</gene>
<comment type="caution">
    <text evidence="1">The sequence shown here is derived from an EMBL/GenBank/DDBJ whole genome shotgun (WGS) entry which is preliminary data.</text>
</comment>
<dbReference type="EMBL" id="AZBU02000001">
    <property type="protein sequence ID" value="TMS35221.1"/>
    <property type="molecule type" value="Genomic_DNA"/>
</dbReference>
<evidence type="ECO:0000313" key="2">
    <source>
        <dbReference type="Proteomes" id="UP000298663"/>
    </source>
</evidence>
<evidence type="ECO:0000313" key="1">
    <source>
        <dbReference type="EMBL" id="TMS35221.1"/>
    </source>
</evidence>
<reference evidence="1 2" key="1">
    <citation type="journal article" date="2015" name="Genome Biol.">
        <title>Comparative genomics of Steinernema reveals deeply conserved gene regulatory networks.</title>
        <authorList>
            <person name="Dillman A.R."/>
            <person name="Macchietto M."/>
            <person name="Porter C.F."/>
            <person name="Rogers A."/>
            <person name="Williams B."/>
            <person name="Antoshechkin I."/>
            <person name="Lee M.M."/>
            <person name="Goodwin Z."/>
            <person name="Lu X."/>
            <person name="Lewis E.E."/>
            <person name="Goodrich-Blair H."/>
            <person name="Stock S.P."/>
            <person name="Adams B.J."/>
            <person name="Sternberg P.W."/>
            <person name="Mortazavi A."/>
        </authorList>
    </citation>
    <scope>NUCLEOTIDE SEQUENCE [LARGE SCALE GENOMIC DNA]</scope>
    <source>
        <strain evidence="1 2">ALL</strain>
    </source>
</reference>
<dbReference type="Proteomes" id="UP000298663">
    <property type="component" value="Chromosome X"/>
</dbReference>
<keyword evidence="2" id="KW-1185">Reference proteome</keyword>
<dbReference type="AlphaFoldDB" id="A0A4U8UQE7"/>
<reference evidence="1 2" key="2">
    <citation type="journal article" date="2019" name="G3 (Bethesda)">
        <title>Hybrid Assembly of the Genome of the Entomopathogenic Nematode Steinernema carpocapsae Identifies the X-Chromosome.</title>
        <authorList>
            <person name="Serra L."/>
            <person name="Macchietto M."/>
            <person name="Macias-Munoz A."/>
            <person name="McGill C.J."/>
            <person name="Rodriguez I.M."/>
            <person name="Rodriguez B."/>
            <person name="Murad R."/>
            <person name="Mortazavi A."/>
        </authorList>
    </citation>
    <scope>NUCLEOTIDE SEQUENCE [LARGE SCALE GENOMIC DNA]</scope>
    <source>
        <strain evidence="1 2">ALL</strain>
    </source>
</reference>
<protein>
    <submittedName>
        <fullName evidence="1">Uncharacterized protein</fullName>
    </submittedName>
</protein>
<organism evidence="1 2">
    <name type="scientific">Steinernema carpocapsae</name>
    <name type="common">Entomopathogenic nematode</name>
    <dbReference type="NCBI Taxonomy" id="34508"/>
    <lineage>
        <taxon>Eukaryota</taxon>
        <taxon>Metazoa</taxon>
        <taxon>Ecdysozoa</taxon>
        <taxon>Nematoda</taxon>
        <taxon>Chromadorea</taxon>
        <taxon>Rhabditida</taxon>
        <taxon>Tylenchina</taxon>
        <taxon>Panagrolaimomorpha</taxon>
        <taxon>Strongyloidoidea</taxon>
        <taxon>Steinernematidae</taxon>
        <taxon>Steinernema</taxon>
    </lineage>
</organism>
<name>A0A4U8UQE7_STECR</name>
<proteinExistence type="predicted"/>
<accession>A0A4U8UQE7</accession>
<dbReference type="EMBL" id="CM016762">
    <property type="protein sequence ID" value="TMS35221.1"/>
    <property type="molecule type" value="Genomic_DNA"/>
</dbReference>